<gene>
    <name evidence="1" type="ORF">SDC9_102851</name>
</gene>
<dbReference type="AlphaFoldDB" id="A0A645AS00"/>
<protein>
    <submittedName>
        <fullName evidence="1">Uncharacterized protein</fullName>
    </submittedName>
</protein>
<name>A0A645AS00_9ZZZZ</name>
<dbReference type="EMBL" id="VSSQ01015558">
    <property type="protein sequence ID" value="MPM56052.1"/>
    <property type="molecule type" value="Genomic_DNA"/>
</dbReference>
<evidence type="ECO:0000313" key="1">
    <source>
        <dbReference type="EMBL" id="MPM56052.1"/>
    </source>
</evidence>
<comment type="caution">
    <text evidence="1">The sequence shown here is derived from an EMBL/GenBank/DDBJ whole genome shotgun (WGS) entry which is preliminary data.</text>
</comment>
<accession>A0A645AS00</accession>
<proteinExistence type="predicted"/>
<organism evidence="1">
    <name type="scientific">bioreactor metagenome</name>
    <dbReference type="NCBI Taxonomy" id="1076179"/>
    <lineage>
        <taxon>unclassified sequences</taxon>
        <taxon>metagenomes</taxon>
        <taxon>ecological metagenomes</taxon>
    </lineage>
</organism>
<sequence>MLSEFGGYSLHLAGHSFSEKEFGYKRCKTADALMRDVEALYDREVIPARMQGLSASVYTQLSDVEQETNGLVTYDRAVVKFDAERMRAINERLIAGKPAVAAKPDVDDEEDE</sequence>
<reference evidence="1" key="1">
    <citation type="submission" date="2019-08" db="EMBL/GenBank/DDBJ databases">
        <authorList>
            <person name="Kucharzyk K."/>
            <person name="Murdoch R.W."/>
            <person name="Higgins S."/>
            <person name="Loffler F."/>
        </authorList>
    </citation>
    <scope>NUCLEOTIDE SEQUENCE</scope>
</reference>